<protein>
    <submittedName>
        <fullName evidence="1">Uncharacterized protein</fullName>
    </submittedName>
</protein>
<accession>A0A7V8V9M3</accession>
<sequence length="257" mass="28873">MSCCDVRVTLLVFVVLMGCDNPSSSRSTSKRPPLVSMHPTGDFAGPASYHWDHRGKDTACRIALPNRTAMPVTLRFRQIEIDSNPVGIIFLDSAYAIEVGKIFSDQMVIFVRPGDVIPYHDQLYHVTFDSDSLVIKCVTDLVPTHFHPDPRHLIIAQSEPPEIRQRLYLLYKDDWSDYERVRVTQIADDGSYAEYEGKPYYGSGQGAFGGKTIEPQEVVHQWANSTTDVAGIVPSVEIDGVGRLRGWVEFRQTLVDN</sequence>
<evidence type="ECO:0000313" key="2">
    <source>
        <dbReference type="Proteomes" id="UP000551616"/>
    </source>
</evidence>
<dbReference type="PROSITE" id="PS51257">
    <property type="entry name" value="PROKAR_LIPOPROTEIN"/>
    <property type="match status" value="1"/>
</dbReference>
<dbReference type="Proteomes" id="UP000551616">
    <property type="component" value="Unassembled WGS sequence"/>
</dbReference>
<proteinExistence type="predicted"/>
<dbReference type="AlphaFoldDB" id="A0A7V8V9M3"/>
<reference evidence="1 2" key="1">
    <citation type="submission" date="2020-05" db="EMBL/GenBank/DDBJ databases">
        <title>Bremerella alba sp. nov., a novel planctomycete isolated from the surface of the macroalga Fucus spiralis.</title>
        <authorList>
            <person name="Godinho O."/>
            <person name="Botelho R."/>
            <person name="Albuquerque L."/>
            <person name="Wiegand S."/>
            <person name="Da Costa M.S."/>
            <person name="Lobo-Da-Cunha A."/>
            <person name="Jogler C."/>
            <person name="Lage O.M."/>
        </authorList>
    </citation>
    <scope>NUCLEOTIDE SEQUENCE [LARGE SCALE GENOMIC DNA]</scope>
    <source>
        <strain evidence="1 2">FF15</strain>
    </source>
</reference>
<comment type="caution">
    <text evidence="1">The sequence shown here is derived from an EMBL/GenBank/DDBJ whole genome shotgun (WGS) entry which is preliminary data.</text>
</comment>
<gene>
    <name evidence="1" type="ORF">HOV93_46330</name>
</gene>
<dbReference type="EMBL" id="JABRWO010000015">
    <property type="protein sequence ID" value="MBA2117435.1"/>
    <property type="molecule type" value="Genomic_DNA"/>
</dbReference>
<evidence type="ECO:0000313" key="1">
    <source>
        <dbReference type="EMBL" id="MBA2117435.1"/>
    </source>
</evidence>
<organism evidence="1 2">
    <name type="scientific">Bremerella alba</name>
    <dbReference type="NCBI Taxonomy" id="980252"/>
    <lineage>
        <taxon>Bacteria</taxon>
        <taxon>Pseudomonadati</taxon>
        <taxon>Planctomycetota</taxon>
        <taxon>Planctomycetia</taxon>
        <taxon>Pirellulales</taxon>
        <taxon>Pirellulaceae</taxon>
        <taxon>Bremerella</taxon>
    </lineage>
</organism>
<keyword evidence="2" id="KW-1185">Reference proteome</keyword>
<dbReference type="RefSeq" id="WP_207398816.1">
    <property type="nucleotide sequence ID" value="NZ_JABRWO010000015.1"/>
</dbReference>
<name>A0A7V8V9M3_9BACT</name>